<keyword evidence="3" id="KW-1185">Reference proteome</keyword>
<dbReference type="EMBL" id="LMVM01000012">
    <property type="protein sequence ID" value="PAV04875.1"/>
    <property type="molecule type" value="Genomic_DNA"/>
</dbReference>
<keyword evidence="1" id="KW-1133">Transmembrane helix</keyword>
<name>A0A2A2H6C8_METBR</name>
<evidence type="ECO:0000256" key="1">
    <source>
        <dbReference type="SAM" id="Phobius"/>
    </source>
</evidence>
<keyword evidence="1" id="KW-0812">Transmembrane</keyword>
<sequence>MALRTNNSIKGELENLGIGFDFESVRNLISGMQYLVDNGIYNNFFNVFKKWEDPVNVSASMQNELQSISPLLAQAVSNGLTPEKSNIFSSYVDYYSFYHLYRFMEWVYSMNLGRGLHEEDIKAIFSSNIIEKIILGQENFEHVSPSTLDDSFFQDIKEVIWTDKHTEKFFDKLHDLLISKSFNEMGDREIAFKRELKRIAKFLTVCCTVGKGRTYITTIEVISSYNLLFKIIETDIRHLVNTKEYKGLLICPVCNGYYYLQEDEIPDDFIQCSCGGNLVYSMSLENMKQYVGSFKEMVMDEKGLIAGAITSLMFGLIFNNIILIALLIGIVTILMAKNYTDGFRYGFLTGNISGALFFIAVFISSIILSGVKFNQIPSIGGSTIFIFIMVVGVFAIYCRRIWTFMCQRSKKSAAD</sequence>
<keyword evidence="1" id="KW-0472">Membrane</keyword>
<feature type="transmembrane region" description="Helical" evidence="1">
    <location>
        <begin position="304"/>
        <end position="333"/>
    </location>
</feature>
<reference evidence="2 3" key="1">
    <citation type="journal article" date="2017" name="BMC Genomics">
        <title>Genomic analysis of methanogenic archaea reveals a shift towards energy conservation.</title>
        <authorList>
            <person name="Gilmore S.P."/>
            <person name="Henske J.K."/>
            <person name="Sexton J.A."/>
            <person name="Solomon K.V."/>
            <person name="Seppala S."/>
            <person name="Yoo J.I."/>
            <person name="Huyett L.M."/>
            <person name="Pressman A."/>
            <person name="Cogan J.Z."/>
            <person name="Kivenson V."/>
            <person name="Peng X."/>
            <person name="Tan Y."/>
            <person name="Valentine D.L."/>
            <person name="O'Malley M.A."/>
        </authorList>
    </citation>
    <scope>NUCLEOTIDE SEQUENCE [LARGE SCALE GENOMIC DNA]</scope>
    <source>
        <strain evidence="2 3">M.o.H.</strain>
    </source>
</reference>
<evidence type="ECO:0000313" key="2">
    <source>
        <dbReference type="EMBL" id="PAV04875.1"/>
    </source>
</evidence>
<dbReference type="Proteomes" id="UP000217784">
    <property type="component" value="Unassembled WGS sequence"/>
</dbReference>
<gene>
    <name evidence="2" type="ORF">ASJ80_11235</name>
</gene>
<dbReference type="AlphaFoldDB" id="A0A2A2H6C8"/>
<organism evidence="2 3">
    <name type="scientific">Methanobacterium bryantii</name>
    <dbReference type="NCBI Taxonomy" id="2161"/>
    <lineage>
        <taxon>Archaea</taxon>
        <taxon>Methanobacteriati</taxon>
        <taxon>Methanobacteriota</taxon>
        <taxon>Methanomada group</taxon>
        <taxon>Methanobacteria</taxon>
        <taxon>Methanobacteriales</taxon>
        <taxon>Methanobacteriaceae</taxon>
        <taxon>Methanobacterium</taxon>
    </lineage>
</organism>
<feature type="transmembrane region" description="Helical" evidence="1">
    <location>
        <begin position="379"/>
        <end position="398"/>
    </location>
</feature>
<comment type="caution">
    <text evidence="2">The sequence shown here is derived from an EMBL/GenBank/DDBJ whole genome shotgun (WGS) entry which is preliminary data.</text>
</comment>
<proteinExistence type="predicted"/>
<evidence type="ECO:0000313" key="3">
    <source>
        <dbReference type="Proteomes" id="UP000217784"/>
    </source>
</evidence>
<protein>
    <submittedName>
        <fullName evidence="2">Uncharacterized protein</fullName>
    </submittedName>
</protein>
<accession>A0A2A2H6C8</accession>
<dbReference type="OrthoDB" id="67950at2157"/>
<feature type="transmembrane region" description="Helical" evidence="1">
    <location>
        <begin position="345"/>
        <end position="367"/>
    </location>
</feature>
<dbReference type="RefSeq" id="WP_069585573.1">
    <property type="nucleotide sequence ID" value="NZ_LMVM01000012.1"/>
</dbReference>